<dbReference type="InterPro" id="IPR029485">
    <property type="entry name" value="CAT_C"/>
</dbReference>
<feature type="transmembrane region" description="Helical" evidence="7">
    <location>
        <begin position="220"/>
        <end position="238"/>
    </location>
</feature>
<protein>
    <submittedName>
        <fullName evidence="9">Cationic amino acid transporter 4</fullName>
    </submittedName>
</protein>
<organism evidence="9 10">
    <name type="scientific">Caerostris darwini</name>
    <dbReference type="NCBI Taxonomy" id="1538125"/>
    <lineage>
        <taxon>Eukaryota</taxon>
        <taxon>Metazoa</taxon>
        <taxon>Ecdysozoa</taxon>
        <taxon>Arthropoda</taxon>
        <taxon>Chelicerata</taxon>
        <taxon>Arachnida</taxon>
        <taxon>Araneae</taxon>
        <taxon>Araneomorphae</taxon>
        <taxon>Entelegynae</taxon>
        <taxon>Araneoidea</taxon>
        <taxon>Araneidae</taxon>
        <taxon>Caerostris</taxon>
    </lineage>
</organism>
<evidence type="ECO:0000256" key="3">
    <source>
        <dbReference type="ARBA" id="ARBA00022692"/>
    </source>
</evidence>
<reference evidence="9 10" key="1">
    <citation type="submission" date="2021-06" db="EMBL/GenBank/DDBJ databases">
        <title>Caerostris darwini draft genome.</title>
        <authorList>
            <person name="Kono N."/>
            <person name="Arakawa K."/>
        </authorList>
    </citation>
    <scope>NUCLEOTIDE SEQUENCE [LARGE SCALE GENOMIC DNA]</scope>
</reference>
<keyword evidence="3 7" id="KW-0812">Transmembrane</keyword>
<feature type="region of interest" description="Disordered" evidence="6">
    <location>
        <begin position="601"/>
        <end position="663"/>
    </location>
</feature>
<feature type="transmembrane region" description="Helical" evidence="7">
    <location>
        <begin position="293"/>
        <end position="317"/>
    </location>
</feature>
<dbReference type="AlphaFoldDB" id="A0AAV4WEZ5"/>
<evidence type="ECO:0000256" key="4">
    <source>
        <dbReference type="ARBA" id="ARBA00022989"/>
    </source>
</evidence>
<feature type="transmembrane region" description="Helical" evidence="7">
    <location>
        <begin position="575"/>
        <end position="593"/>
    </location>
</feature>
<feature type="transmembrane region" description="Helical" evidence="7">
    <location>
        <begin position="191"/>
        <end position="208"/>
    </location>
</feature>
<gene>
    <name evidence="9" type="primary">Slc7a4</name>
    <name evidence="9" type="ORF">CDAR_424752</name>
</gene>
<feature type="transmembrane region" description="Helical" evidence="7">
    <location>
        <begin position="387"/>
        <end position="406"/>
    </location>
</feature>
<evidence type="ECO:0000256" key="7">
    <source>
        <dbReference type="SAM" id="Phobius"/>
    </source>
</evidence>
<feature type="transmembrane region" description="Helical" evidence="7">
    <location>
        <begin position="61"/>
        <end position="82"/>
    </location>
</feature>
<evidence type="ECO:0000256" key="6">
    <source>
        <dbReference type="SAM" id="MobiDB-lite"/>
    </source>
</evidence>
<feature type="transmembrane region" description="Helical" evidence="7">
    <location>
        <begin position="337"/>
        <end position="366"/>
    </location>
</feature>
<feature type="transmembrane region" description="Helical" evidence="7">
    <location>
        <begin position="550"/>
        <end position="569"/>
    </location>
</feature>
<dbReference type="Gene3D" id="1.20.1740.10">
    <property type="entry name" value="Amino acid/polyamine transporter I"/>
    <property type="match status" value="1"/>
</dbReference>
<feature type="domain" description="Cationic amino acid transporter C-terminal" evidence="8">
    <location>
        <begin position="548"/>
        <end position="598"/>
    </location>
</feature>
<feature type="compositionally biased region" description="Basic and acidic residues" evidence="6">
    <location>
        <begin position="623"/>
        <end position="640"/>
    </location>
</feature>
<dbReference type="Proteomes" id="UP001054837">
    <property type="component" value="Unassembled WGS sequence"/>
</dbReference>
<proteinExistence type="predicted"/>
<dbReference type="EMBL" id="BPLQ01014520">
    <property type="protein sequence ID" value="GIY80551.1"/>
    <property type="molecule type" value="Genomic_DNA"/>
</dbReference>
<comment type="caution">
    <text evidence="9">The sequence shown here is derived from an EMBL/GenBank/DDBJ whole genome shotgun (WGS) entry which is preliminary data.</text>
</comment>
<feature type="transmembrane region" description="Helical" evidence="7">
    <location>
        <begin position="517"/>
        <end position="538"/>
    </location>
</feature>
<dbReference type="PANTHER" id="PTHR43243:SF4">
    <property type="entry name" value="CATIONIC AMINO ACID TRANSPORTER 4"/>
    <property type="match status" value="1"/>
</dbReference>
<dbReference type="Pfam" id="PF13906">
    <property type="entry name" value="AA_permease_C"/>
    <property type="match status" value="1"/>
</dbReference>
<keyword evidence="5 7" id="KW-0472">Membrane</keyword>
<feature type="transmembrane region" description="Helical" evidence="7">
    <location>
        <begin position="250"/>
        <end position="272"/>
    </location>
</feature>
<dbReference type="GO" id="GO:0005886">
    <property type="term" value="C:plasma membrane"/>
    <property type="evidence" value="ECO:0007669"/>
    <property type="project" value="TreeGrafter"/>
</dbReference>
<feature type="transmembrane region" description="Helical" evidence="7">
    <location>
        <begin position="412"/>
        <end position="433"/>
    </location>
</feature>
<name>A0AAV4WEZ5_9ARAC</name>
<comment type="subcellular location">
    <subcellularLocation>
        <location evidence="1">Membrane</location>
        <topology evidence="1">Multi-pass membrane protein</topology>
    </subcellularLocation>
</comment>
<feature type="transmembrane region" description="Helical" evidence="7">
    <location>
        <begin position="485"/>
        <end position="505"/>
    </location>
</feature>
<evidence type="ECO:0000256" key="2">
    <source>
        <dbReference type="ARBA" id="ARBA00022448"/>
    </source>
</evidence>
<keyword evidence="2" id="KW-0813">Transport</keyword>
<feature type="transmembrane region" description="Helical" evidence="7">
    <location>
        <begin position="121"/>
        <end position="139"/>
    </location>
</feature>
<dbReference type="GO" id="GO:0015171">
    <property type="term" value="F:amino acid transmembrane transporter activity"/>
    <property type="evidence" value="ECO:0007669"/>
    <property type="project" value="TreeGrafter"/>
</dbReference>
<sequence>MKRNLVPQTSGSNPGGDIDVCVLSAAKNSIQSFGSRLTRKKFIDTDVMETNLRRCLNTADITMLAIGHMIGSGVYVLTATVAKSMAGPAIVIAFLFSGFASFLAALCYAELGVRYPRSGSAYSYTYLALGELWAFLVGWNVALEHVIGAAAISRACSAYIDSLAGGVIKNATENMMGGAFHVPFVSERLDFLAFGILILFTVCLSFGVRMTSHLNNVFSVANMVVIVTIICVGAYFSNTANWTNPNTGGFMPFGWSGVLAASASCFYAYVGFDSIASSGEEARDPQKSIPRATMISMGIATATYVAVATVLTLMVNYTELHDDSGLPDALAENGAHWAKVVVIIGAVSGMATGIIGSLFALTRVVYVMADDGLLFAFCSNVNARTKIPLGAMYVFASLSALMTLTLDVNTLVEVMSIGTLFAYLVVSASVIVLRYRPEMGPKVDSQELSSLGELPEKLDDSGAGQLRERFRALGVYMGWCPGSRLVTMCVMCFVISTFVLCGFVMGCGDSIAEGSWWAIIVLVLVLLCVISSFVLILMHQQSNAPLRYKVPLVPLIPALSIVVNAVLIVNLKAATWLRLLIWVAVGLSMYLTYGVGHSKLDASSPESTLLKRGSSQPTTWGSLEREPSFDAERKAEKQPKSEPPPFQQSLSREFLVDNVDMSP</sequence>
<evidence type="ECO:0000256" key="5">
    <source>
        <dbReference type="ARBA" id="ARBA00023136"/>
    </source>
</evidence>
<evidence type="ECO:0000313" key="10">
    <source>
        <dbReference type="Proteomes" id="UP001054837"/>
    </source>
</evidence>
<keyword evidence="4 7" id="KW-1133">Transmembrane helix</keyword>
<feature type="transmembrane region" description="Helical" evidence="7">
    <location>
        <begin position="88"/>
        <end position="109"/>
    </location>
</feature>
<dbReference type="PANTHER" id="PTHR43243">
    <property type="entry name" value="INNER MEMBRANE TRANSPORTER YGJI-RELATED"/>
    <property type="match status" value="1"/>
</dbReference>
<keyword evidence="10" id="KW-1185">Reference proteome</keyword>
<evidence type="ECO:0000313" key="9">
    <source>
        <dbReference type="EMBL" id="GIY80551.1"/>
    </source>
</evidence>
<evidence type="ECO:0000256" key="1">
    <source>
        <dbReference type="ARBA" id="ARBA00004141"/>
    </source>
</evidence>
<evidence type="ECO:0000259" key="8">
    <source>
        <dbReference type="Pfam" id="PF13906"/>
    </source>
</evidence>
<dbReference type="Pfam" id="PF13520">
    <property type="entry name" value="AA_permease_2"/>
    <property type="match status" value="1"/>
</dbReference>
<dbReference type="InterPro" id="IPR002293">
    <property type="entry name" value="AA/rel_permease1"/>
</dbReference>
<accession>A0AAV4WEZ5</accession>